<evidence type="ECO:0000313" key="2">
    <source>
        <dbReference type="EMBL" id="CAB4721451.1"/>
    </source>
</evidence>
<organism evidence="2">
    <name type="scientific">freshwater metagenome</name>
    <dbReference type="NCBI Taxonomy" id="449393"/>
    <lineage>
        <taxon>unclassified sequences</taxon>
        <taxon>metagenomes</taxon>
        <taxon>ecological metagenomes</taxon>
    </lineage>
</organism>
<sequence length="152" mass="16358">MPPSRSDRQIIIFATVLVLVAGLVVAGLIFVVTGGTKDTPKAAPLFLGLEPELSAKIDEGGPLYFANPFGGKGFWLDAENNKLVAVAIDLPKGSNCLVKWRDTRKAYEDCYGNKFQVGSLDRYAVSVGPVGKGSPKDSVYVDFRVRTPPPTE</sequence>
<accession>A0A6J6RBT0</accession>
<evidence type="ECO:0000256" key="1">
    <source>
        <dbReference type="SAM" id="Phobius"/>
    </source>
</evidence>
<gene>
    <name evidence="2" type="ORF">UFOPK2683_00650</name>
</gene>
<dbReference type="AlphaFoldDB" id="A0A6J6RBT0"/>
<dbReference type="EMBL" id="CAEZYK010000028">
    <property type="protein sequence ID" value="CAB4721451.1"/>
    <property type="molecule type" value="Genomic_DNA"/>
</dbReference>
<name>A0A6J6RBT0_9ZZZZ</name>
<keyword evidence="1" id="KW-1133">Transmembrane helix</keyword>
<keyword evidence="1" id="KW-0472">Membrane</keyword>
<protein>
    <submittedName>
        <fullName evidence="2">Unannotated protein</fullName>
    </submittedName>
</protein>
<reference evidence="2" key="1">
    <citation type="submission" date="2020-05" db="EMBL/GenBank/DDBJ databases">
        <authorList>
            <person name="Chiriac C."/>
            <person name="Salcher M."/>
            <person name="Ghai R."/>
            <person name="Kavagutti S V."/>
        </authorList>
    </citation>
    <scope>NUCLEOTIDE SEQUENCE</scope>
</reference>
<proteinExistence type="predicted"/>
<feature type="transmembrane region" description="Helical" evidence="1">
    <location>
        <begin position="12"/>
        <end position="32"/>
    </location>
</feature>
<keyword evidence="1" id="KW-0812">Transmembrane</keyword>